<dbReference type="Proteomes" id="UP000095333">
    <property type="component" value="Unassembled WGS sequence"/>
</dbReference>
<reference evidence="11 12" key="3">
    <citation type="journal article" date="2019" name="Nat. Med.">
        <title>A library of human gut bacterial isolates paired with longitudinal multiomics data enables mechanistic microbiome research.</title>
        <authorList>
            <person name="Poyet M."/>
            <person name="Groussin M."/>
            <person name="Gibbons S.M."/>
            <person name="Avila-Pacheco J."/>
            <person name="Jiang X."/>
            <person name="Kearney S.M."/>
            <person name="Perrotta A.R."/>
            <person name="Berdy B."/>
            <person name="Zhao S."/>
            <person name="Lieberman T.D."/>
            <person name="Swanson P.K."/>
            <person name="Smith M."/>
            <person name="Roesemann S."/>
            <person name="Alexander J.E."/>
            <person name="Rich S.A."/>
            <person name="Livny J."/>
            <person name="Vlamakis H."/>
            <person name="Clish C."/>
            <person name="Bullock K."/>
            <person name="Deik A."/>
            <person name="Scott J."/>
            <person name="Pierce K.A."/>
            <person name="Xavier R.J."/>
            <person name="Alm E.J."/>
        </authorList>
    </citation>
    <scope>NUCLEOTIDE SEQUENCE [LARGE SCALE GENOMIC DNA]</scope>
    <source>
        <strain evidence="6 11">BIOML-A82</strain>
        <strain evidence="5 12">BIOML-A85</strain>
        <strain evidence="4 13">BIOML-A93</strain>
    </source>
</reference>
<dbReference type="Proteomes" id="UP000470777">
    <property type="component" value="Unassembled WGS sequence"/>
</dbReference>
<dbReference type="RefSeq" id="WP_008782124.1">
    <property type="nucleotide sequence ID" value="NZ_CYZI01000022.1"/>
</dbReference>
<proteinExistence type="predicted"/>
<evidence type="ECO:0000313" key="13">
    <source>
        <dbReference type="Proteomes" id="UP000470952"/>
    </source>
</evidence>
<dbReference type="Proteomes" id="UP000437380">
    <property type="component" value="Unassembled WGS sequence"/>
</dbReference>
<dbReference type="EMBL" id="WDAG01000011">
    <property type="protein sequence ID" value="KAB6659315.1"/>
    <property type="molecule type" value="Genomic_DNA"/>
</dbReference>
<keyword evidence="3" id="KW-0808">Transferase</keyword>
<evidence type="ECO:0000313" key="9">
    <source>
        <dbReference type="Proteomes" id="UP000095333"/>
    </source>
</evidence>
<evidence type="ECO:0000313" key="5">
    <source>
        <dbReference type="EMBL" id="KAB6694266.1"/>
    </source>
</evidence>
<dbReference type="EMBL" id="QRKA01000016">
    <property type="protein sequence ID" value="RHH78118.1"/>
    <property type="molecule type" value="Genomic_DNA"/>
</dbReference>
<reference evidence="8 10" key="2">
    <citation type="submission" date="2018-08" db="EMBL/GenBank/DDBJ databases">
        <title>A genome reference for cultivated species of the human gut microbiota.</title>
        <authorList>
            <person name="Zou Y."/>
            <person name="Xue W."/>
            <person name="Luo G."/>
        </authorList>
    </citation>
    <scope>NUCLEOTIDE SEQUENCE [LARGE SCALE GENOMIC DNA]</scope>
    <source>
        <strain evidence="8 10">AM16-6</strain>
    </source>
</reference>
<dbReference type="Proteomes" id="UP001181239">
    <property type="component" value="Unassembled WGS sequence"/>
</dbReference>
<gene>
    <name evidence="8" type="ORF">DW193_11960</name>
    <name evidence="3" type="ORF">ERS852457_03029</name>
    <name evidence="6" type="ORF">GAY17_08500</name>
    <name evidence="4" type="ORF">GAZ76_11090</name>
    <name evidence="5" type="ORF">GAZ92_07950</name>
    <name evidence="7" type="ORF">RVH43_11695</name>
</gene>
<dbReference type="InterPro" id="IPR052734">
    <property type="entry name" value="Nod_factor_acetyltransferase"/>
</dbReference>
<feature type="transmembrane region" description="Helical" evidence="1">
    <location>
        <begin position="37"/>
        <end position="57"/>
    </location>
</feature>
<organism evidence="3 9">
    <name type="scientific">Phocaeicola vulgatus</name>
    <name type="common">Bacteroides vulgatus</name>
    <dbReference type="NCBI Taxonomy" id="821"/>
    <lineage>
        <taxon>Bacteria</taxon>
        <taxon>Pseudomonadati</taxon>
        <taxon>Bacteroidota</taxon>
        <taxon>Bacteroidia</taxon>
        <taxon>Bacteroidales</taxon>
        <taxon>Bacteroidaceae</taxon>
        <taxon>Phocaeicola</taxon>
    </lineage>
</organism>
<evidence type="ECO:0000313" key="3">
    <source>
        <dbReference type="EMBL" id="CUO90337.1"/>
    </source>
</evidence>
<evidence type="ECO:0000313" key="4">
    <source>
        <dbReference type="EMBL" id="KAB6659315.1"/>
    </source>
</evidence>
<evidence type="ECO:0000313" key="6">
    <source>
        <dbReference type="EMBL" id="KAB6700589.1"/>
    </source>
</evidence>
<evidence type="ECO:0000313" key="11">
    <source>
        <dbReference type="Proteomes" id="UP000437380"/>
    </source>
</evidence>
<dbReference type="GO" id="GO:0016747">
    <property type="term" value="F:acyltransferase activity, transferring groups other than amino-acyl groups"/>
    <property type="evidence" value="ECO:0007669"/>
    <property type="project" value="InterPro"/>
</dbReference>
<keyword evidence="4" id="KW-0012">Acyltransferase</keyword>
<reference evidence="3 9" key="1">
    <citation type="submission" date="2015-09" db="EMBL/GenBank/DDBJ databases">
        <authorList>
            <consortium name="Pathogen Informatics"/>
        </authorList>
    </citation>
    <scope>NUCLEOTIDE SEQUENCE [LARGE SCALE GENOMIC DNA]</scope>
    <source>
        <strain evidence="3 9">2789STDY5834842</strain>
    </source>
</reference>
<dbReference type="EMBL" id="JAWDET010000006">
    <property type="protein sequence ID" value="MDU0241259.1"/>
    <property type="molecule type" value="Genomic_DNA"/>
</dbReference>
<dbReference type="EMBL" id="WCZV01000008">
    <property type="protein sequence ID" value="KAB6700589.1"/>
    <property type="molecule type" value="Genomic_DNA"/>
</dbReference>
<feature type="transmembrane region" description="Helical" evidence="1">
    <location>
        <begin position="12"/>
        <end position="31"/>
    </location>
</feature>
<evidence type="ECO:0000259" key="2">
    <source>
        <dbReference type="Pfam" id="PF01757"/>
    </source>
</evidence>
<evidence type="ECO:0000256" key="1">
    <source>
        <dbReference type="SAM" id="Phobius"/>
    </source>
</evidence>
<feature type="transmembrane region" description="Helical" evidence="1">
    <location>
        <begin position="153"/>
        <end position="170"/>
    </location>
</feature>
<feature type="transmembrane region" description="Helical" evidence="1">
    <location>
        <begin position="128"/>
        <end position="147"/>
    </location>
</feature>
<dbReference type="PANTHER" id="PTHR37312">
    <property type="entry name" value="MEMBRANE-BOUND ACYLTRANSFERASE YKRP-RELATED"/>
    <property type="match status" value="1"/>
</dbReference>
<evidence type="ECO:0000313" key="8">
    <source>
        <dbReference type="EMBL" id="RHH78118.1"/>
    </source>
</evidence>
<feature type="transmembrane region" description="Helical" evidence="1">
    <location>
        <begin position="211"/>
        <end position="234"/>
    </location>
</feature>
<keyword evidence="1" id="KW-0472">Membrane</keyword>
<dbReference type="Proteomes" id="UP000470952">
    <property type="component" value="Unassembled WGS sequence"/>
</dbReference>
<name>A0A174IXK8_PHOVU</name>
<dbReference type="AlphaFoldDB" id="A0A174IXK8"/>
<evidence type="ECO:0000313" key="7">
    <source>
        <dbReference type="EMBL" id="MDU0241259.1"/>
    </source>
</evidence>
<evidence type="ECO:0000313" key="10">
    <source>
        <dbReference type="Proteomes" id="UP000283713"/>
    </source>
</evidence>
<keyword evidence="1" id="KW-0812">Transmembrane</keyword>
<feature type="domain" description="Acyltransferase 3" evidence="2">
    <location>
        <begin position="6"/>
        <end position="300"/>
    </location>
</feature>
<dbReference type="Proteomes" id="UP000283713">
    <property type="component" value="Unassembled WGS sequence"/>
</dbReference>
<feature type="transmembrane region" description="Helical" evidence="1">
    <location>
        <begin position="287"/>
        <end position="304"/>
    </location>
</feature>
<accession>A0A174IXK8</accession>
<dbReference type="PANTHER" id="PTHR37312:SF1">
    <property type="entry name" value="MEMBRANE-BOUND ACYLTRANSFERASE YKRP-RELATED"/>
    <property type="match status" value="1"/>
</dbReference>
<feature type="transmembrane region" description="Helical" evidence="1">
    <location>
        <begin position="254"/>
        <end position="275"/>
    </location>
</feature>
<feature type="transmembrane region" description="Helical" evidence="1">
    <location>
        <begin position="98"/>
        <end position="121"/>
    </location>
</feature>
<sequence length="311" mass="36320">MNNIRIDWIDLTKGIAIFLMVCGHTSIPLSISNWIWSFHMPLFFIISGILFNATKYPNFNLFIKKRGKTLIIPYIIFSLITLLTIHDQTLKEWLYKGWINGCALWFIPVLFFAEIFSYFIIRYINSNCLILLTAITIGTIGYMLYFFNIHFPYNIDVSFYASFFYLIGYISKNKIIHYPPKHSLAICLLIVNIILSQILPRTDMAWNNCGWYGLNAINAIGGTFAIILITKTYFDNIYATPIKLFFKWAGHNTIIILGLSQIISTYIKIGFSYFSVPEIMNPFLRHIFLWIILYILSIIIRKYFPRIIGQK</sequence>
<dbReference type="Pfam" id="PF01757">
    <property type="entry name" value="Acyl_transf_3"/>
    <property type="match status" value="1"/>
</dbReference>
<evidence type="ECO:0000313" key="12">
    <source>
        <dbReference type="Proteomes" id="UP000470777"/>
    </source>
</evidence>
<feature type="transmembrane region" description="Helical" evidence="1">
    <location>
        <begin position="182"/>
        <end position="199"/>
    </location>
</feature>
<feature type="transmembrane region" description="Helical" evidence="1">
    <location>
        <begin position="69"/>
        <end position="86"/>
    </location>
</feature>
<protein>
    <submittedName>
        <fullName evidence="4">Acyltransferase family protein</fullName>
    </submittedName>
    <submittedName>
        <fullName evidence="3">Putative acetyltransferase membrane protein</fullName>
    </submittedName>
</protein>
<dbReference type="EMBL" id="WCZY01000008">
    <property type="protein sequence ID" value="KAB6694266.1"/>
    <property type="molecule type" value="Genomic_DNA"/>
</dbReference>
<dbReference type="EMBL" id="CYZI01000022">
    <property type="protein sequence ID" value="CUO90337.1"/>
    <property type="molecule type" value="Genomic_DNA"/>
</dbReference>
<dbReference type="InterPro" id="IPR002656">
    <property type="entry name" value="Acyl_transf_3_dom"/>
</dbReference>
<reference evidence="7" key="4">
    <citation type="submission" date="2023-10" db="EMBL/GenBank/DDBJ databases">
        <title>Genome of Potential pathogenic bacteria in Crohn's disease.</title>
        <authorList>
            <person name="Rodriguez-Palacios A."/>
        </authorList>
    </citation>
    <scope>NUCLEOTIDE SEQUENCE</scope>
    <source>
        <strain evidence="7">CavFT-hAR11</strain>
    </source>
</reference>
<keyword evidence="1" id="KW-1133">Transmembrane helix</keyword>